<reference evidence="5" key="1">
    <citation type="submission" date="2014-12" db="EMBL/GenBank/DDBJ databases">
        <title>Insight into the proteome of Arion vulgaris.</title>
        <authorList>
            <person name="Aradska J."/>
            <person name="Bulat T."/>
            <person name="Smidak R."/>
            <person name="Sarate P."/>
            <person name="Gangsoo J."/>
            <person name="Sialana F."/>
            <person name="Bilban M."/>
            <person name="Lubec G."/>
        </authorList>
    </citation>
    <scope>NUCLEOTIDE SEQUENCE</scope>
    <source>
        <tissue evidence="5">Skin</tissue>
    </source>
</reference>
<dbReference type="PANTHER" id="PTHR22175">
    <property type="entry name" value="SMALL ACIDIC PROTEIN-RELATED"/>
    <property type="match status" value="1"/>
</dbReference>
<gene>
    <name evidence="5" type="primary">ORF179652</name>
</gene>
<feature type="region of interest" description="Disordered" evidence="3">
    <location>
        <begin position="93"/>
        <end position="188"/>
    </location>
</feature>
<dbReference type="EMBL" id="HACG01044018">
    <property type="protein sequence ID" value="CEK90883.1"/>
    <property type="molecule type" value="Transcribed_RNA"/>
</dbReference>
<organism evidence="5">
    <name type="scientific">Arion vulgaris</name>
    <dbReference type="NCBI Taxonomy" id="1028688"/>
    <lineage>
        <taxon>Eukaryota</taxon>
        <taxon>Metazoa</taxon>
        <taxon>Spiralia</taxon>
        <taxon>Lophotrochozoa</taxon>
        <taxon>Mollusca</taxon>
        <taxon>Gastropoda</taxon>
        <taxon>Heterobranchia</taxon>
        <taxon>Euthyneura</taxon>
        <taxon>Panpulmonata</taxon>
        <taxon>Eupulmonata</taxon>
        <taxon>Stylommatophora</taxon>
        <taxon>Helicina</taxon>
        <taxon>Arionoidea</taxon>
        <taxon>Arionidae</taxon>
        <taxon>Arion</taxon>
    </lineage>
</organism>
<dbReference type="InterPro" id="IPR026714">
    <property type="entry name" value="SMAP"/>
</dbReference>
<feature type="domain" description="Small acidic protein-like" evidence="4">
    <location>
        <begin position="28"/>
        <end position="101"/>
    </location>
</feature>
<dbReference type="AlphaFoldDB" id="A0A0B7BD23"/>
<accession>A0A0B7BD23</accession>
<sequence length="188" mass="21642">MSSKGDSRQGKSKEGSISEAEVHSANSWETADLGDQQRNQKFLRLMGASKKEHHGKIIIGDKTVHTIRKEEKHRADELEEQYEHSMEHCLVGGRKGHLGLGYHPEKTDKKEEDKQELDEEVGVKAKEEESEEYTLHEQRDTENNESTKYDKESLSRTDNITQKERKRQSLDESSESDVKKMKFVKSSP</sequence>
<dbReference type="PANTHER" id="PTHR22175:SF0">
    <property type="entry name" value="SMALL ACIDIC PROTEIN"/>
    <property type="match status" value="1"/>
</dbReference>
<evidence type="ECO:0000256" key="3">
    <source>
        <dbReference type="SAM" id="MobiDB-lite"/>
    </source>
</evidence>
<feature type="compositionally biased region" description="Basic and acidic residues" evidence="3">
    <location>
        <begin position="103"/>
        <end position="113"/>
    </location>
</feature>
<feature type="compositionally biased region" description="Basic and acidic residues" evidence="3">
    <location>
        <begin position="121"/>
        <end position="180"/>
    </location>
</feature>
<name>A0A0B7BD23_9EUPU</name>
<evidence type="ECO:0000256" key="2">
    <source>
        <dbReference type="ARBA" id="ARBA00016161"/>
    </source>
</evidence>
<dbReference type="InterPro" id="IPR028124">
    <property type="entry name" value="SMAP_dom"/>
</dbReference>
<proteinExistence type="inferred from homology"/>
<feature type="compositionally biased region" description="Basic and acidic residues" evidence="3">
    <location>
        <begin position="1"/>
        <end position="22"/>
    </location>
</feature>
<evidence type="ECO:0000256" key="1">
    <source>
        <dbReference type="ARBA" id="ARBA00006502"/>
    </source>
</evidence>
<evidence type="ECO:0000313" key="5">
    <source>
        <dbReference type="EMBL" id="CEK90883.1"/>
    </source>
</evidence>
<feature type="region of interest" description="Disordered" evidence="3">
    <location>
        <begin position="1"/>
        <end position="35"/>
    </location>
</feature>
<protein>
    <recommendedName>
        <fullName evidence="2">Small acidic protein</fullName>
    </recommendedName>
</protein>
<comment type="similarity">
    <text evidence="1">Belongs to the SMAP family.</text>
</comment>
<evidence type="ECO:0000259" key="4">
    <source>
        <dbReference type="Pfam" id="PF15477"/>
    </source>
</evidence>
<dbReference type="Pfam" id="PF15477">
    <property type="entry name" value="SMAP"/>
    <property type="match status" value="1"/>
</dbReference>